<feature type="domain" description="Thioredoxin" evidence="5">
    <location>
        <begin position="217"/>
        <end position="355"/>
    </location>
</feature>
<comment type="subcellular location">
    <subcellularLocation>
        <location evidence="1">Cell envelope</location>
    </subcellularLocation>
</comment>
<dbReference type="Pfam" id="PF14289">
    <property type="entry name" value="DUF4369"/>
    <property type="match status" value="1"/>
</dbReference>
<reference evidence="6" key="1">
    <citation type="submission" date="2020-06" db="EMBL/GenBank/DDBJ databases">
        <authorList>
            <person name="Dong N."/>
        </authorList>
    </citation>
    <scope>NUCLEOTIDE SEQUENCE</scope>
    <source>
        <strain evidence="6">R1692</strain>
    </source>
</reference>
<dbReference type="InterPro" id="IPR017937">
    <property type="entry name" value="Thioredoxin_CS"/>
</dbReference>
<gene>
    <name evidence="6" type="ORF">HX018_03475</name>
</gene>
<proteinExistence type="predicted"/>
<evidence type="ECO:0000256" key="3">
    <source>
        <dbReference type="ARBA" id="ARBA00023157"/>
    </source>
</evidence>
<evidence type="ECO:0000256" key="4">
    <source>
        <dbReference type="ARBA" id="ARBA00023284"/>
    </source>
</evidence>
<accession>A0ABT7NK60</accession>
<evidence type="ECO:0000313" key="7">
    <source>
        <dbReference type="Proteomes" id="UP001170954"/>
    </source>
</evidence>
<dbReference type="InterPro" id="IPR036249">
    <property type="entry name" value="Thioredoxin-like_sf"/>
</dbReference>
<dbReference type="InterPro" id="IPR013766">
    <property type="entry name" value="Thioredoxin_domain"/>
</dbReference>
<keyword evidence="2" id="KW-0201">Cytochrome c-type biogenesis</keyword>
<sequence length="355" mass="39331">MCLPAFAAEFIVKGKIKHSEGRSKICLGYPGDDGNYLSDTANIVDGNFTIKGQVSSVQKATLQFISDDKAQRYVYLEFYLEPGNALIEIDEDIREAQVTAGTEQALAVQLKGQIGGLRKELDSVFSTYRSVLAKKDSVLMKDYLATVAKLSSAINLAELDFVKRNPESIVAFDVVKARSYIIDVKQFSPFLAALGEKAKDSEEGREMSNRLEIAKKTRVGKPMIEVNLADSTGNLMKLSEVKGKYVLLEFWSSWCGPCRAEHPNLKKAYAEFKDKGFEIYAVSLDSRKADWLKAIKDDDLPWIHVSDLKGLQCAAAVDYGIIAIPQNVLIDDKGTIVEKNLRGDSLQITLSKLLN</sequence>
<reference evidence="6" key="2">
    <citation type="journal article" date="2022" name="Sci. Total Environ.">
        <title>Prevalence, transmission, and molecular epidemiology of tet(X)-positive bacteria among humans, animals, and environmental niches in China: An epidemiological, and genomic-based study.</title>
        <authorList>
            <person name="Dong N."/>
            <person name="Zeng Y."/>
            <person name="Cai C."/>
            <person name="Sun C."/>
            <person name="Lu J."/>
            <person name="Liu C."/>
            <person name="Zhou H."/>
            <person name="Sun Q."/>
            <person name="Shu L."/>
            <person name="Wang H."/>
            <person name="Wang Y."/>
            <person name="Wang S."/>
            <person name="Wu C."/>
            <person name="Chan E.W."/>
            <person name="Chen G."/>
            <person name="Shen Z."/>
            <person name="Chen S."/>
            <person name="Zhang R."/>
        </authorList>
    </citation>
    <scope>NUCLEOTIDE SEQUENCE</scope>
    <source>
        <strain evidence="6">R1692</strain>
    </source>
</reference>
<keyword evidence="7" id="KW-1185">Reference proteome</keyword>
<dbReference type="InterPro" id="IPR050553">
    <property type="entry name" value="Thioredoxin_ResA/DsbE_sf"/>
</dbReference>
<dbReference type="EMBL" id="JACAGK010000006">
    <property type="protein sequence ID" value="MDM1047303.1"/>
    <property type="molecule type" value="Genomic_DNA"/>
</dbReference>
<dbReference type="CDD" id="cd02966">
    <property type="entry name" value="TlpA_like_family"/>
    <property type="match status" value="1"/>
</dbReference>
<dbReference type="PANTHER" id="PTHR42852">
    <property type="entry name" value="THIOL:DISULFIDE INTERCHANGE PROTEIN DSBE"/>
    <property type="match status" value="1"/>
</dbReference>
<dbReference type="PROSITE" id="PS51352">
    <property type="entry name" value="THIOREDOXIN_2"/>
    <property type="match status" value="1"/>
</dbReference>
<evidence type="ECO:0000256" key="1">
    <source>
        <dbReference type="ARBA" id="ARBA00004196"/>
    </source>
</evidence>
<protein>
    <submittedName>
        <fullName evidence="6">AhpC/TSA family protein</fullName>
    </submittedName>
</protein>
<evidence type="ECO:0000313" key="6">
    <source>
        <dbReference type="EMBL" id="MDM1047303.1"/>
    </source>
</evidence>
<dbReference type="Proteomes" id="UP001170954">
    <property type="component" value="Unassembled WGS sequence"/>
</dbReference>
<dbReference type="InterPro" id="IPR025380">
    <property type="entry name" value="DUF4369"/>
</dbReference>
<dbReference type="InterPro" id="IPR000866">
    <property type="entry name" value="AhpC/TSA"/>
</dbReference>
<evidence type="ECO:0000259" key="5">
    <source>
        <dbReference type="PROSITE" id="PS51352"/>
    </source>
</evidence>
<keyword evidence="3" id="KW-1015">Disulfide bond</keyword>
<evidence type="ECO:0000256" key="2">
    <source>
        <dbReference type="ARBA" id="ARBA00022748"/>
    </source>
</evidence>
<keyword evidence="4" id="KW-0676">Redox-active center</keyword>
<dbReference type="RefSeq" id="WP_286650476.1">
    <property type="nucleotide sequence ID" value="NZ_JACAGK010000006.1"/>
</dbReference>
<dbReference type="Gene3D" id="3.40.30.10">
    <property type="entry name" value="Glutaredoxin"/>
    <property type="match status" value="1"/>
</dbReference>
<dbReference type="Pfam" id="PF00578">
    <property type="entry name" value="AhpC-TSA"/>
    <property type="match status" value="1"/>
</dbReference>
<dbReference type="PROSITE" id="PS00194">
    <property type="entry name" value="THIOREDOXIN_1"/>
    <property type="match status" value="1"/>
</dbReference>
<organism evidence="6 7">
    <name type="scientific">Sphingobacterium hotanense</name>
    <dbReference type="NCBI Taxonomy" id="649196"/>
    <lineage>
        <taxon>Bacteria</taxon>
        <taxon>Pseudomonadati</taxon>
        <taxon>Bacteroidota</taxon>
        <taxon>Sphingobacteriia</taxon>
        <taxon>Sphingobacteriales</taxon>
        <taxon>Sphingobacteriaceae</taxon>
        <taxon>Sphingobacterium</taxon>
    </lineage>
</organism>
<dbReference type="PANTHER" id="PTHR42852:SF6">
    <property type="entry name" value="THIOL:DISULFIDE INTERCHANGE PROTEIN DSBE"/>
    <property type="match status" value="1"/>
</dbReference>
<name>A0ABT7NK60_9SPHI</name>
<comment type="caution">
    <text evidence="6">The sequence shown here is derived from an EMBL/GenBank/DDBJ whole genome shotgun (WGS) entry which is preliminary data.</text>
</comment>
<dbReference type="SUPFAM" id="SSF52833">
    <property type="entry name" value="Thioredoxin-like"/>
    <property type="match status" value="1"/>
</dbReference>